<evidence type="ECO:0000313" key="3">
    <source>
        <dbReference type="Proteomes" id="UP000176204"/>
    </source>
</evidence>
<dbReference type="RefSeq" id="WP_067777832.1">
    <property type="nucleotide sequence ID" value="NZ_LIGX01000041.1"/>
</dbReference>
<dbReference type="Proteomes" id="UP000176204">
    <property type="component" value="Chromosome I"/>
</dbReference>
<accession>A0A1C7PDF1</accession>
<gene>
    <name evidence="2" type="ORF">PYTT_1871</name>
</gene>
<reference evidence="3" key="1">
    <citation type="submission" date="2016-09" db="EMBL/GenBank/DDBJ databases">
        <authorList>
            <person name="Koehorst J."/>
        </authorList>
    </citation>
    <scope>NUCLEOTIDE SEQUENCE [LARGE SCALE GENOMIC DNA]</scope>
</reference>
<proteinExistence type="predicted"/>
<organism evidence="2 3">
    <name type="scientific">Akkermansia glycaniphila</name>
    <dbReference type="NCBI Taxonomy" id="1679444"/>
    <lineage>
        <taxon>Bacteria</taxon>
        <taxon>Pseudomonadati</taxon>
        <taxon>Verrucomicrobiota</taxon>
        <taxon>Verrucomicrobiia</taxon>
        <taxon>Verrucomicrobiales</taxon>
        <taxon>Akkermansiaceae</taxon>
        <taxon>Akkermansia</taxon>
    </lineage>
</organism>
<name>A0A1C7PDF1_9BACT</name>
<dbReference type="EMBL" id="LT629973">
    <property type="protein sequence ID" value="SEH93685.1"/>
    <property type="molecule type" value="Genomic_DNA"/>
</dbReference>
<dbReference type="KEGG" id="agl:PYTT_1871"/>
<sequence>MKPALRPLTTILLTALAAALPLQAQSPPPAHPDTWPPHFVSLTPDLLYEVEPSDYLADPATRDGAQLFYAPVQGDDPVATLQGAAVLLVRPYNIVERQEAPLREWECVWGTLDHLYHNEVPQFWRRPSTAFYSCTYPTRRIKKGDGSFVWQAQIDFVDWTRGMRPWQQVLSRYYAGLSDKPLSALGLFDHPHYNIASILKCLKDKNTLNAVEGSNALLAKIFAVRESYPGRKADFYPLVNALQSNTTILDFRNLTIPGPNGKLELWEQMLNRRVPGGSVRSEWVSGQWLQRANAGGRSPFVHWWMADWREFAAGTKPGDPGAIVWEEEFVKTLNETAGAYDGLLCLKDAERVEKDFIKKAVLPDCVRTYPVDGKYARTPQSGTVPFSQSALYAEVLQNAKVDPDKDPGKPPVIHLVPFAAKVHQKDTPENGNTTALAKAVILSDGLATRQGGDFVILAIACDWKDKSSASDGITVTKTYQSNSTLEQDLQQRVDRAEYSRIARSNYTFRTDPQTQEASYAWQGPSSGVRLEENALQSPVAFRAGASGLKYRLLVAVREDIDGQWTLMAEPEPMTPITSDEGTYYAYTRENLAQTVRQTGCRSLAKSITFASPEKPGRYFLYEVDVLQDYSLTPCIRYGNMKHLWVLRKGAHRKYTDHTDMTEIYTIFGDSTWPKSGVIAEKPSPYNNTVLVWEDALKALTVRFTGDVARERTIDTQYQKGRCYQPTENGKADHSDILALLAYGQQLFTSQNERALGGSFHNAIYMQFVINEEWTELASCDFRLSSLLSDINNAYSADVVCSESSGCLSVLPRLCGYHQIIEMIAAKSLASSSANHGYNVCHSKQYDAYPPNRKEGEPDPPRTRINSLFKKGQLYDFNFTIYEKSLDIKFINLN</sequence>
<protein>
    <submittedName>
        <fullName evidence="2">Uncharacterized protein</fullName>
    </submittedName>
</protein>
<feature type="signal peptide" evidence="1">
    <location>
        <begin position="1"/>
        <end position="24"/>
    </location>
</feature>
<evidence type="ECO:0000256" key="1">
    <source>
        <dbReference type="SAM" id="SignalP"/>
    </source>
</evidence>
<keyword evidence="3" id="KW-1185">Reference proteome</keyword>
<feature type="chain" id="PRO_5014266523" evidence="1">
    <location>
        <begin position="25"/>
        <end position="893"/>
    </location>
</feature>
<evidence type="ECO:0000313" key="2">
    <source>
        <dbReference type="EMBL" id="SEH93685.1"/>
    </source>
</evidence>
<keyword evidence="1" id="KW-0732">Signal</keyword>
<dbReference type="AlphaFoldDB" id="A0A1C7PDF1"/>